<keyword evidence="3" id="KW-1185">Reference proteome</keyword>
<feature type="region of interest" description="Disordered" evidence="1">
    <location>
        <begin position="24"/>
        <end position="44"/>
    </location>
</feature>
<organism evidence="2 3">
    <name type="scientific">Urochloa decumbens</name>
    <dbReference type="NCBI Taxonomy" id="240449"/>
    <lineage>
        <taxon>Eukaryota</taxon>
        <taxon>Viridiplantae</taxon>
        <taxon>Streptophyta</taxon>
        <taxon>Embryophyta</taxon>
        <taxon>Tracheophyta</taxon>
        <taxon>Spermatophyta</taxon>
        <taxon>Magnoliopsida</taxon>
        <taxon>Liliopsida</taxon>
        <taxon>Poales</taxon>
        <taxon>Poaceae</taxon>
        <taxon>PACMAD clade</taxon>
        <taxon>Panicoideae</taxon>
        <taxon>Panicodae</taxon>
        <taxon>Paniceae</taxon>
        <taxon>Melinidinae</taxon>
        <taxon>Urochloa</taxon>
    </lineage>
</organism>
<evidence type="ECO:0000256" key="1">
    <source>
        <dbReference type="SAM" id="MobiDB-lite"/>
    </source>
</evidence>
<dbReference type="PANTHER" id="PTHR34709">
    <property type="entry name" value="OS10G0396666 PROTEIN"/>
    <property type="match status" value="1"/>
</dbReference>
<evidence type="ECO:0008006" key="4">
    <source>
        <dbReference type="Google" id="ProtNLM"/>
    </source>
</evidence>
<dbReference type="InterPro" id="IPR036047">
    <property type="entry name" value="F-box-like_dom_sf"/>
</dbReference>
<dbReference type="EMBL" id="OZ075120">
    <property type="protein sequence ID" value="CAL4893082.1"/>
    <property type="molecule type" value="Genomic_DNA"/>
</dbReference>
<dbReference type="Proteomes" id="UP001497457">
    <property type="component" value="Chromosome 10rd"/>
</dbReference>
<protein>
    <recommendedName>
        <fullName evidence="4">F-box domain-containing protein</fullName>
    </recommendedName>
</protein>
<dbReference type="InterPro" id="IPR055312">
    <property type="entry name" value="FBL15-like"/>
</dbReference>
<reference evidence="2 3" key="2">
    <citation type="submission" date="2024-10" db="EMBL/GenBank/DDBJ databases">
        <authorList>
            <person name="Ryan C."/>
        </authorList>
    </citation>
    <scope>NUCLEOTIDE SEQUENCE [LARGE SCALE GENOMIC DNA]</scope>
</reference>
<evidence type="ECO:0000313" key="3">
    <source>
        <dbReference type="Proteomes" id="UP001497457"/>
    </source>
</evidence>
<name>A0ABC8VL87_9POAL</name>
<proteinExistence type="predicted"/>
<dbReference type="PANTHER" id="PTHR34709:SF80">
    <property type="entry name" value="F-BOX DOMAIN-CONTAINING PROTEIN"/>
    <property type="match status" value="1"/>
</dbReference>
<reference evidence="3" key="1">
    <citation type="submission" date="2024-06" db="EMBL/GenBank/DDBJ databases">
        <authorList>
            <person name="Ryan C."/>
        </authorList>
    </citation>
    <scope>NUCLEOTIDE SEQUENCE [LARGE SCALE GENOMIC DNA]</scope>
</reference>
<dbReference type="SUPFAM" id="SSF81383">
    <property type="entry name" value="F-box domain"/>
    <property type="match status" value="1"/>
</dbReference>
<dbReference type="Gene3D" id="3.80.10.10">
    <property type="entry name" value="Ribonuclease Inhibitor"/>
    <property type="match status" value="1"/>
</dbReference>
<accession>A0ABC8VL87</accession>
<dbReference type="InterPro" id="IPR032675">
    <property type="entry name" value="LRR_dom_sf"/>
</dbReference>
<evidence type="ECO:0000313" key="2">
    <source>
        <dbReference type="EMBL" id="CAL4893082.1"/>
    </source>
</evidence>
<dbReference type="AlphaFoldDB" id="A0ABC8VL87"/>
<gene>
    <name evidence="2" type="ORF">URODEC1_LOCUS4578</name>
</gene>
<sequence length="380" mass="42733">MTFNIQIRTSRKLKRADSDLAVASARRGRRRPKASVGDGEEDRISSLPDDLLIAVLASLCDVEEAARTSVLARRWRGLWTQLPRLSFDCVRLDALEASLAQVTRPALDFLAIDLILDGEADGRVSSLLHDIAERLAPKKLAITFDDHVQGYEDVTLPCFRTTTYLDLCPNDVCFALPPAGSKFEALTTLILDTFTIDLGNLLPMCPSLLYLDLTDFFGDETLAVYSPSLEKLSVVVREGFTSYSCIDISAPLLKEASFNMELVPELFSISAPMLKQIYCRFTYEEENVGFQCMRLSSLNYSLRRGVHRLCLDMVYFIEMRCPLSRPCEEPDNNWRNLNISLTDLEVVTLDGFNGHDDEVDFLNVLFRCVTGFQAYDCEGV</sequence>